<dbReference type="Proteomes" id="UP000245263">
    <property type="component" value="Chromosome 1"/>
</dbReference>
<feature type="domain" description="Multidrug resistance protein MdtA-like C-terminal permuted SH3" evidence="7">
    <location>
        <begin position="420"/>
        <end position="478"/>
    </location>
</feature>
<dbReference type="InterPro" id="IPR058792">
    <property type="entry name" value="Beta-barrel_RND_2"/>
</dbReference>
<dbReference type="Gene3D" id="2.40.50.100">
    <property type="match status" value="1"/>
</dbReference>
<keyword evidence="4" id="KW-1133">Transmembrane helix</keyword>
<dbReference type="NCBIfam" id="TIGR01730">
    <property type="entry name" value="RND_mfp"/>
    <property type="match status" value="1"/>
</dbReference>
<evidence type="ECO:0000256" key="2">
    <source>
        <dbReference type="ARBA" id="ARBA00009477"/>
    </source>
</evidence>
<dbReference type="Pfam" id="PF25954">
    <property type="entry name" value="Beta-barrel_RND_2"/>
    <property type="match status" value="1"/>
</dbReference>
<keyword evidence="3" id="KW-0813">Transport</keyword>
<evidence type="ECO:0000259" key="6">
    <source>
        <dbReference type="Pfam" id="PF25954"/>
    </source>
</evidence>
<dbReference type="PANTHER" id="PTHR30469">
    <property type="entry name" value="MULTIDRUG RESISTANCE PROTEIN MDTA"/>
    <property type="match status" value="1"/>
</dbReference>
<evidence type="ECO:0000256" key="4">
    <source>
        <dbReference type="SAM" id="Phobius"/>
    </source>
</evidence>
<protein>
    <submittedName>
        <fullName evidence="8">Hemolysin D</fullName>
    </submittedName>
</protein>
<dbReference type="Pfam" id="PF25917">
    <property type="entry name" value="BSH_RND"/>
    <property type="match status" value="1"/>
</dbReference>
<evidence type="ECO:0000313" key="8">
    <source>
        <dbReference type="EMBL" id="BDA77828.1"/>
    </source>
</evidence>
<dbReference type="Gene3D" id="2.40.30.170">
    <property type="match status" value="1"/>
</dbReference>
<feature type="domain" description="Multidrug resistance protein MdtA-like barrel-sandwich hybrid" evidence="5">
    <location>
        <begin position="97"/>
        <end position="321"/>
    </location>
</feature>
<dbReference type="InterPro" id="IPR058625">
    <property type="entry name" value="MdtA-like_BSH"/>
</dbReference>
<comment type="similarity">
    <text evidence="2">Belongs to the membrane fusion protein (MFP) (TC 8.A.1) family.</text>
</comment>
<proteinExistence type="inferred from homology"/>
<evidence type="ECO:0000259" key="7">
    <source>
        <dbReference type="Pfam" id="PF25967"/>
    </source>
</evidence>
<evidence type="ECO:0000259" key="5">
    <source>
        <dbReference type="Pfam" id="PF25917"/>
    </source>
</evidence>
<sequence length="496" mass="55815">MLKKVNSILEFLTPIIRTRFAKIALLFMIGLSIYLLIPSRIESNKKKESSSFFDWLWNRNVKKDIDLNTVIVKAKEIHPEKITPSISILGAIDFVEKIDIVSKTAGNIKSISVKEGDLVSKDQVIVQMDTLQLELERRKQESGYNSALSSLKLAREKYSKAREAVEIRVLEVEKRKTSVKESEAELNKTKTTFEGKEVLFREGGISKEEYERAQTTLISAEAKYRISFREWEMSQVGLRPQDLIQNGYPVPVNPRELKDTYIDFNTRIDKAEVEVAQSQVEAAKAALQSTDELLRAATIRSPINGIVAYANKHVGEYVNPGGVSSSDQAILNLIGINSVYAKFSVPESEMSKIRKGHAVDFTLDIYPTEVFKGKIDVVNPMIDPKTHTRDVKVKIENLNRRFSPGMFVRGTIYTGDPEMALLVPQEALVPKEKERAWIFEIKNGKVFRSDVKIGKEVKGNIVVSEGLDPGSVVAIEKLTQLKDGMLVKPEFEGSLH</sequence>
<organism evidence="8 9">
    <name type="scientific">Leptospira kobayashii</name>
    <dbReference type="NCBI Taxonomy" id="1917830"/>
    <lineage>
        <taxon>Bacteria</taxon>
        <taxon>Pseudomonadati</taxon>
        <taxon>Spirochaetota</taxon>
        <taxon>Spirochaetia</taxon>
        <taxon>Leptospirales</taxon>
        <taxon>Leptospiraceae</taxon>
        <taxon>Leptospira</taxon>
    </lineage>
</organism>
<name>A0ABM7UGR5_9LEPT</name>
<reference evidence="8 9" key="1">
    <citation type="submission" date="2021-08" db="EMBL/GenBank/DDBJ databases">
        <title>Complete genome sequence of Leptospira kobayashii strain E30.</title>
        <authorList>
            <person name="Nakao R."/>
            <person name="Nakamura S."/>
            <person name="Masuzawa T."/>
            <person name="Koizumi N."/>
        </authorList>
    </citation>
    <scope>NUCLEOTIDE SEQUENCE [LARGE SCALE GENOMIC DNA]</scope>
    <source>
        <strain evidence="8 9">E30</strain>
    </source>
</reference>
<dbReference type="SUPFAM" id="SSF111369">
    <property type="entry name" value="HlyD-like secretion proteins"/>
    <property type="match status" value="2"/>
</dbReference>
<evidence type="ECO:0000256" key="1">
    <source>
        <dbReference type="ARBA" id="ARBA00004196"/>
    </source>
</evidence>
<dbReference type="Pfam" id="PF25967">
    <property type="entry name" value="RND-MFP_C"/>
    <property type="match status" value="1"/>
</dbReference>
<feature type="domain" description="CusB-like beta-barrel" evidence="6">
    <location>
        <begin position="339"/>
        <end position="411"/>
    </location>
</feature>
<keyword evidence="4" id="KW-0472">Membrane</keyword>
<evidence type="ECO:0000313" key="9">
    <source>
        <dbReference type="Proteomes" id="UP000245263"/>
    </source>
</evidence>
<accession>A0ABM7UGR5</accession>
<gene>
    <name evidence="8" type="primary">acrA_1</name>
    <name evidence="8" type="ORF">LPTSP3_g07580</name>
</gene>
<feature type="transmembrane region" description="Helical" evidence="4">
    <location>
        <begin position="20"/>
        <end position="37"/>
    </location>
</feature>
<dbReference type="EMBL" id="AP025028">
    <property type="protein sequence ID" value="BDA77828.1"/>
    <property type="molecule type" value="Genomic_DNA"/>
</dbReference>
<evidence type="ECO:0000256" key="3">
    <source>
        <dbReference type="ARBA" id="ARBA00022448"/>
    </source>
</evidence>
<dbReference type="InterPro" id="IPR058627">
    <property type="entry name" value="MdtA-like_C"/>
</dbReference>
<dbReference type="Gene3D" id="1.10.287.470">
    <property type="entry name" value="Helix hairpin bin"/>
    <property type="match status" value="1"/>
</dbReference>
<comment type="subcellular location">
    <subcellularLocation>
        <location evidence="1">Cell envelope</location>
    </subcellularLocation>
</comment>
<dbReference type="Gene3D" id="2.40.420.20">
    <property type="match status" value="1"/>
</dbReference>
<dbReference type="RefSeq" id="WP_109020722.1">
    <property type="nucleotide sequence ID" value="NZ_AP025028.1"/>
</dbReference>
<keyword evidence="9" id="KW-1185">Reference proteome</keyword>
<keyword evidence="4" id="KW-0812">Transmembrane</keyword>
<dbReference type="InterPro" id="IPR006143">
    <property type="entry name" value="RND_pump_MFP"/>
</dbReference>
<dbReference type="PANTHER" id="PTHR30469:SF15">
    <property type="entry name" value="HLYD FAMILY OF SECRETION PROTEINS"/>
    <property type="match status" value="1"/>
</dbReference>